<evidence type="ECO:0000256" key="10">
    <source>
        <dbReference type="SAM" id="Coils"/>
    </source>
</evidence>
<feature type="binding site" evidence="9">
    <location>
        <position position="199"/>
    </location>
    <ligand>
        <name>ATP</name>
        <dbReference type="ChEBI" id="CHEBI:30616"/>
    </ligand>
</feature>
<proteinExistence type="predicted"/>
<dbReference type="PROSITE" id="PS50011">
    <property type="entry name" value="PROTEIN_KINASE_DOM"/>
    <property type="match status" value="1"/>
</dbReference>
<evidence type="ECO:0000256" key="8">
    <source>
        <dbReference type="PROSITE-ProRule" id="PRU00191"/>
    </source>
</evidence>
<feature type="domain" description="SH2" evidence="11">
    <location>
        <begin position="531"/>
        <end position="605"/>
    </location>
</feature>
<dbReference type="PROSITE" id="PS00108">
    <property type="entry name" value="PROTEIN_KINASE_ST"/>
    <property type="match status" value="1"/>
</dbReference>
<evidence type="ECO:0000256" key="1">
    <source>
        <dbReference type="ARBA" id="ARBA00022527"/>
    </source>
</evidence>
<dbReference type="AlphaFoldDB" id="A0AAN7YWM9"/>
<dbReference type="Gene3D" id="1.10.510.10">
    <property type="entry name" value="Transferase(Phosphotransferase) domain 1"/>
    <property type="match status" value="1"/>
</dbReference>
<evidence type="ECO:0000259" key="12">
    <source>
        <dbReference type="PROSITE" id="PS50011"/>
    </source>
</evidence>
<name>A0AAN7YWM9_9MYCE</name>
<dbReference type="GO" id="GO:0004713">
    <property type="term" value="F:protein tyrosine kinase activity"/>
    <property type="evidence" value="ECO:0007669"/>
    <property type="project" value="UniProtKB-KW"/>
</dbReference>
<dbReference type="SUPFAM" id="SSF55550">
    <property type="entry name" value="SH2 domain"/>
    <property type="match status" value="1"/>
</dbReference>
<protein>
    <recommendedName>
        <fullName evidence="15">SH2 domain-containing protein</fullName>
    </recommendedName>
</protein>
<dbReference type="SUPFAM" id="SSF56112">
    <property type="entry name" value="Protein kinase-like (PK-like)"/>
    <property type="match status" value="1"/>
</dbReference>
<dbReference type="GO" id="GO:0004674">
    <property type="term" value="F:protein serine/threonine kinase activity"/>
    <property type="evidence" value="ECO:0007669"/>
    <property type="project" value="UniProtKB-KW"/>
</dbReference>
<dbReference type="InterPro" id="IPR000980">
    <property type="entry name" value="SH2"/>
</dbReference>
<evidence type="ECO:0000313" key="13">
    <source>
        <dbReference type="EMBL" id="KAK5578827.1"/>
    </source>
</evidence>
<keyword evidence="1" id="KW-0723">Serine/threonine-protein kinase</keyword>
<evidence type="ECO:0000256" key="2">
    <source>
        <dbReference type="ARBA" id="ARBA00022679"/>
    </source>
</evidence>
<dbReference type="Proteomes" id="UP001344447">
    <property type="component" value="Unassembled WGS sequence"/>
</dbReference>
<dbReference type="SMART" id="SM00220">
    <property type="entry name" value="S_TKc"/>
    <property type="match status" value="1"/>
</dbReference>
<dbReference type="Gene3D" id="3.30.200.20">
    <property type="entry name" value="Phosphorylase Kinase, domain 1"/>
    <property type="match status" value="1"/>
</dbReference>
<dbReference type="PANTHER" id="PTHR44329">
    <property type="entry name" value="SERINE/THREONINE-PROTEIN KINASE TNNI3K-RELATED"/>
    <property type="match status" value="1"/>
</dbReference>
<keyword evidence="14" id="KW-1185">Reference proteome</keyword>
<keyword evidence="8" id="KW-0727">SH2 domain</keyword>
<keyword evidence="5 9" id="KW-0067">ATP-binding</keyword>
<dbReference type="PROSITE" id="PS00107">
    <property type="entry name" value="PROTEIN_KINASE_ATP"/>
    <property type="match status" value="1"/>
</dbReference>
<keyword evidence="6" id="KW-0829">Tyrosine-protein kinase</keyword>
<feature type="domain" description="Protein kinase" evidence="12">
    <location>
        <begin position="171"/>
        <end position="429"/>
    </location>
</feature>
<dbReference type="InterPro" id="IPR008271">
    <property type="entry name" value="Ser/Thr_kinase_AS"/>
</dbReference>
<keyword evidence="3 9" id="KW-0547">Nucleotide-binding</keyword>
<dbReference type="PRINTS" id="PR00109">
    <property type="entry name" value="TYRKINASE"/>
</dbReference>
<dbReference type="CDD" id="cd00173">
    <property type="entry name" value="SH2"/>
    <property type="match status" value="1"/>
</dbReference>
<dbReference type="Pfam" id="PF07714">
    <property type="entry name" value="PK_Tyr_Ser-Thr"/>
    <property type="match status" value="1"/>
</dbReference>
<dbReference type="GO" id="GO:0005524">
    <property type="term" value="F:ATP binding"/>
    <property type="evidence" value="ECO:0007669"/>
    <property type="project" value="UniProtKB-UniRule"/>
</dbReference>
<organism evidence="13 14">
    <name type="scientific">Dictyostelium firmibasis</name>
    <dbReference type="NCBI Taxonomy" id="79012"/>
    <lineage>
        <taxon>Eukaryota</taxon>
        <taxon>Amoebozoa</taxon>
        <taxon>Evosea</taxon>
        <taxon>Eumycetozoa</taxon>
        <taxon>Dictyostelia</taxon>
        <taxon>Dictyosteliales</taxon>
        <taxon>Dictyosteliaceae</taxon>
        <taxon>Dictyostelium</taxon>
    </lineage>
</organism>
<keyword evidence="4" id="KW-0418">Kinase</keyword>
<evidence type="ECO:0000313" key="14">
    <source>
        <dbReference type="Proteomes" id="UP001344447"/>
    </source>
</evidence>
<sequence length="650" mass="73475">MNDKISKLESSILQLTEELKQLETKQALKELEIRTLVDNAINSQNPAQERELINKLFTESLIDLKLKAEKVQTLERYRQEIITNLLIEQKQPNDTSIISAWEQLKISSFRINQKNNNTTNDSDSNQNYSSVILNGSLTEDSTSTTISPDSNKNRDEEEIIKWEIDRNEISYNREAKLGSGAFGSVYKGIVRGKEVAIKKLTQTVFEENTMNEFKKEVSLMAKLRNPHLLLFMGACTAPEDLSIVTELMPKGSVHSLLRAKEDTSDFITFKRAILIARDTVLGMTWLHASNILHLDLKPANLLVDQNWVVKVADFGLSKYMKPDSKDKLLGQAGSPLYMAPEMLVNQPYDGKVDVFSFAILLWELLTKQEPYNKLYSSYPQLVEGVVNKKNRPIIPDYFPTRLKDLLARCWDHYPSRRPSFAEISKQRVLESILIDGLILDSSARAFWSQYYMGKEEVPWNSFIVNFSLYCGFESNLSADDIKIKFLKLLLVPVDSDMVTIDNFGKILTWVGPLTNGREFFEKVFSICSIKGFMAATSSKNASQYLAGKKTGTYILRFSSDPGSYAISYLNKNKEIIHARVIYKQGSGYIHHGGQTHYATLDDLIKNTFKSLGIKEPFEGGPFHALTVAASSSKPFNIAGAYIPVAPSKKI</sequence>
<evidence type="ECO:0000256" key="4">
    <source>
        <dbReference type="ARBA" id="ARBA00022777"/>
    </source>
</evidence>
<dbReference type="InterPro" id="IPR001245">
    <property type="entry name" value="Ser-Thr/Tyr_kinase_cat_dom"/>
</dbReference>
<evidence type="ECO:0000256" key="7">
    <source>
        <dbReference type="ARBA" id="ARBA00025089"/>
    </source>
</evidence>
<evidence type="ECO:0000256" key="6">
    <source>
        <dbReference type="ARBA" id="ARBA00023137"/>
    </source>
</evidence>
<evidence type="ECO:0000259" key="11">
    <source>
        <dbReference type="PROSITE" id="PS50001"/>
    </source>
</evidence>
<dbReference type="CDD" id="cd13999">
    <property type="entry name" value="STKc_MAP3K-like"/>
    <property type="match status" value="1"/>
</dbReference>
<accession>A0AAN7YWM9</accession>
<evidence type="ECO:0000256" key="5">
    <source>
        <dbReference type="ARBA" id="ARBA00022840"/>
    </source>
</evidence>
<feature type="coiled-coil region" evidence="10">
    <location>
        <begin position="5"/>
        <end position="39"/>
    </location>
</feature>
<dbReference type="PANTHER" id="PTHR44329:SF243">
    <property type="entry name" value="DUAL SPECIFICITY PROTEIN KINASE SHKB"/>
    <property type="match status" value="1"/>
</dbReference>
<reference evidence="13 14" key="1">
    <citation type="submission" date="2023-11" db="EMBL/GenBank/DDBJ databases">
        <title>Dfirmibasis_genome.</title>
        <authorList>
            <person name="Edelbroek B."/>
            <person name="Kjellin J."/>
            <person name="Jerlstrom-Hultqvist J."/>
            <person name="Soderbom F."/>
        </authorList>
    </citation>
    <scope>NUCLEOTIDE SEQUENCE [LARGE SCALE GENOMIC DNA]</scope>
    <source>
        <strain evidence="13 14">TNS-C-14</strain>
    </source>
</reference>
<evidence type="ECO:0000256" key="9">
    <source>
        <dbReference type="PROSITE-ProRule" id="PRU10141"/>
    </source>
</evidence>
<keyword evidence="2" id="KW-0808">Transferase</keyword>
<dbReference type="InterPro" id="IPR017441">
    <property type="entry name" value="Protein_kinase_ATP_BS"/>
</dbReference>
<dbReference type="InterPro" id="IPR011009">
    <property type="entry name" value="Kinase-like_dom_sf"/>
</dbReference>
<dbReference type="Gene3D" id="3.30.505.10">
    <property type="entry name" value="SH2 domain"/>
    <property type="match status" value="1"/>
</dbReference>
<evidence type="ECO:0000256" key="3">
    <source>
        <dbReference type="ARBA" id="ARBA00022741"/>
    </source>
</evidence>
<dbReference type="InterPro" id="IPR051681">
    <property type="entry name" value="Ser/Thr_Kinases-Pseudokinases"/>
</dbReference>
<dbReference type="EMBL" id="JAVFKY010000003">
    <property type="protein sequence ID" value="KAK5578827.1"/>
    <property type="molecule type" value="Genomic_DNA"/>
</dbReference>
<evidence type="ECO:0008006" key="15">
    <source>
        <dbReference type="Google" id="ProtNLM"/>
    </source>
</evidence>
<dbReference type="PROSITE" id="PS50001">
    <property type="entry name" value="SH2"/>
    <property type="match status" value="1"/>
</dbReference>
<gene>
    <name evidence="13" type="ORF">RB653_008500</name>
</gene>
<comment type="caution">
    <text evidence="13">The sequence shown here is derived from an EMBL/GenBank/DDBJ whole genome shotgun (WGS) entry which is preliminary data.</text>
</comment>
<dbReference type="Pfam" id="PF00017">
    <property type="entry name" value="SH2"/>
    <property type="match status" value="1"/>
</dbReference>
<dbReference type="InterPro" id="IPR000719">
    <property type="entry name" value="Prot_kinase_dom"/>
</dbReference>
<keyword evidence="10" id="KW-0175">Coiled coil</keyword>
<comment type="function">
    <text evidence="7">Required for proper chemotaxis and phagocytosis; proper spatiotemporal control of F-actin levels in chemotaxing cells. Negative regulator of the PI3K (phosphatidylinositol 3 kinase) pathway. Predominantly phosphorylates serines and threonines and tyrosines at a lower level.</text>
</comment>
<dbReference type="InterPro" id="IPR036860">
    <property type="entry name" value="SH2_dom_sf"/>
</dbReference>